<protein>
    <recommendedName>
        <fullName evidence="4">Apolipoprotein acyltransferase</fullName>
    </recommendedName>
</protein>
<dbReference type="AlphaFoldDB" id="A0A7W6GR64"/>
<comment type="caution">
    <text evidence="2">The sequence shown here is derived from an EMBL/GenBank/DDBJ whole genome shotgun (WGS) entry which is preliminary data.</text>
</comment>
<keyword evidence="3" id="KW-1185">Reference proteome</keyword>
<keyword evidence="1" id="KW-0812">Transmembrane</keyword>
<organism evidence="2 3">
    <name type="scientific">Sagittula marina</name>
    <dbReference type="NCBI Taxonomy" id="943940"/>
    <lineage>
        <taxon>Bacteria</taxon>
        <taxon>Pseudomonadati</taxon>
        <taxon>Pseudomonadota</taxon>
        <taxon>Alphaproteobacteria</taxon>
        <taxon>Rhodobacterales</taxon>
        <taxon>Roseobacteraceae</taxon>
        <taxon>Sagittula</taxon>
    </lineage>
</organism>
<evidence type="ECO:0000256" key="1">
    <source>
        <dbReference type="SAM" id="Phobius"/>
    </source>
</evidence>
<accession>A0A7W6GR64</accession>
<gene>
    <name evidence="2" type="ORF">GGQ68_001410</name>
</gene>
<evidence type="ECO:0000313" key="3">
    <source>
        <dbReference type="Proteomes" id="UP000541426"/>
    </source>
</evidence>
<name>A0A7W6GR64_9RHOB</name>
<dbReference type="Proteomes" id="UP000541426">
    <property type="component" value="Unassembled WGS sequence"/>
</dbReference>
<dbReference type="RefSeq" id="WP_183964313.1">
    <property type="nucleotide sequence ID" value="NZ_BAABBZ010000059.1"/>
</dbReference>
<reference evidence="2 3" key="1">
    <citation type="submission" date="2020-08" db="EMBL/GenBank/DDBJ databases">
        <title>Genomic Encyclopedia of Type Strains, Phase IV (KMG-IV): sequencing the most valuable type-strain genomes for metagenomic binning, comparative biology and taxonomic classification.</title>
        <authorList>
            <person name="Goeker M."/>
        </authorList>
    </citation>
    <scope>NUCLEOTIDE SEQUENCE [LARGE SCALE GENOMIC DNA]</scope>
    <source>
        <strain evidence="2 3">DSM 102235</strain>
    </source>
</reference>
<evidence type="ECO:0000313" key="2">
    <source>
        <dbReference type="EMBL" id="MBB3985081.1"/>
    </source>
</evidence>
<sequence length="56" mass="5878">MIVLLAALAGAIIGGLTAARRKGNKLDILQYATIYCIAFSLVGLIVTIIIHRIALG</sequence>
<keyword evidence="1" id="KW-1133">Transmembrane helix</keyword>
<keyword evidence="1" id="KW-0472">Membrane</keyword>
<evidence type="ECO:0008006" key="4">
    <source>
        <dbReference type="Google" id="ProtNLM"/>
    </source>
</evidence>
<feature type="transmembrane region" description="Helical" evidence="1">
    <location>
        <begin position="28"/>
        <end position="50"/>
    </location>
</feature>
<proteinExistence type="predicted"/>
<dbReference type="EMBL" id="JACIEJ010000003">
    <property type="protein sequence ID" value="MBB3985081.1"/>
    <property type="molecule type" value="Genomic_DNA"/>
</dbReference>